<dbReference type="AlphaFoldDB" id="A0A8S9JB97"/>
<evidence type="ECO:0000313" key="2">
    <source>
        <dbReference type="EMBL" id="KAF2578813.1"/>
    </source>
</evidence>
<protein>
    <submittedName>
        <fullName evidence="2">Uncharacterized protein</fullName>
    </submittedName>
</protein>
<comment type="caution">
    <text evidence="2">The sequence shown here is derived from an EMBL/GenBank/DDBJ whole genome shotgun (WGS) entry which is preliminary data.</text>
</comment>
<dbReference type="Proteomes" id="UP000712281">
    <property type="component" value="Unassembled WGS sequence"/>
</dbReference>
<feature type="compositionally biased region" description="Low complexity" evidence="1">
    <location>
        <begin position="63"/>
        <end position="80"/>
    </location>
</feature>
<sequence length="80" mass="8844">MRRRVDTNPKRTPPYYPGTAKPTKGASRTDLKFRPPTKLTPTAKARPNHCLHTRSKTTKASTPRSIASRNESSSSNPEPG</sequence>
<reference evidence="2" key="1">
    <citation type="submission" date="2019-12" db="EMBL/GenBank/DDBJ databases">
        <title>Genome sequencing and annotation of Brassica cretica.</title>
        <authorList>
            <person name="Studholme D.J."/>
            <person name="Sarris P.F."/>
        </authorList>
    </citation>
    <scope>NUCLEOTIDE SEQUENCE</scope>
    <source>
        <strain evidence="2">PFS-001/15</strain>
        <tissue evidence="2">Leaf</tissue>
    </source>
</reference>
<name>A0A8S9JB97_BRACR</name>
<organism evidence="2 3">
    <name type="scientific">Brassica cretica</name>
    <name type="common">Mustard</name>
    <dbReference type="NCBI Taxonomy" id="69181"/>
    <lineage>
        <taxon>Eukaryota</taxon>
        <taxon>Viridiplantae</taxon>
        <taxon>Streptophyta</taxon>
        <taxon>Embryophyta</taxon>
        <taxon>Tracheophyta</taxon>
        <taxon>Spermatophyta</taxon>
        <taxon>Magnoliopsida</taxon>
        <taxon>eudicotyledons</taxon>
        <taxon>Gunneridae</taxon>
        <taxon>Pentapetalae</taxon>
        <taxon>rosids</taxon>
        <taxon>malvids</taxon>
        <taxon>Brassicales</taxon>
        <taxon>Brassicaceae</taxon>
        <taxon>Brassiceae</taxon>
        <taxon>Brassica</taxon>
    </lineage>
</organism>
<evidence type="ECO:0000313" key="3">
    <source>
        <dbReference type="Proteomes" id="UP000712281"/>
    </source>
</evidence>
<dbReference type="EMBL" id="QGKW02001660">
    <property type="protein sequence ID" value="KAF2578813.1"/>
    <property type="molecule type" value="Genomic_DNA"/>
</dbReference>
<gene>
    <name evidence="2" type="ORF">F2Q68_00004179</name>
</gene>
<feature type="region of interest" description="Disordered" evidence="1">
    <location>
        <begin position="1"/>
        <end position="80"/>
    </location>
</feature>
<feature type="compositionally biased region" description="Basic residues" evidence="1">
    <location>
        <begin position="46"/>
        <end position="57"/>
    </location>
</feature>
<accession>A0A8S9JB97</accession>
<evidence type="ECO:0000256" key="1">
    <source>
        <dbReference type="SAM" id="MobiDB-lite"/>
    </source>
</evidence>
<proteinExistence type="predicted"/>